<feature type="compositionally biased region" description="Basic and acidic residues" evidence="1">
    <location>
        <begin position="171"/>
        <end position="182"/>
    </location>
</feature>
<dbReference type="Proteomes" id="UP000001194">
    <property type="component" value="Unassembled WGS sequence"/>
</dbReference>
<dbReference type="HOGENOM" id="CLU_606998_0_0_1"/>
<feature type="compositionally biased region" description="Low complexity" evidence="1">
    <location>
        <begin position="305"/>
        <end position="317"/>
    </location>
</feature>
<feature type="compositionally biased region" description="Basic residues" evidence="1">
    <location>
        <begin position="44"/>
        <end position="56"/>
    </location>
</feature>
<evidence type="ECO:0000313" key="2">
    <source>
        <dbReference type="EMBL" id="EDR13841.1"/>
    </source>
</evidence>
<gene>
    <name evidence="2" type="ORF">LACBIDRAFT_323080</name>
</gene>
<feature type="region of interest" description="Disordered" evidence="1">
    <location>
        <begin position="38"/>
        <end position="62"/>
    </location>
</feature>
<dbReference type="InParanoid" id="B0CW20"/>
<dbReference type="RefSeq" id="XP_001876339.1">
    <property type="nucleotide sequence ID" value="XM_001876304.1"/>
</dbReference>
<keyword evidence="3" id="KW-1185">Reference proteome</keyword>
<proteinExistence type="predicted"/>
<dbReference type="AlphaFoldDB" id="B0CW20"/>
<evidence type="ECO:0000256" key="1">
    <source>
        <dbReference type="SAM" id="MobiDB-lite"/>
    </source>
</evidence>
<dbReference type="OrthoDB" id="10424115at2759"/>
<protein>
    <submittedName>
        <fullName evidence="2">Predicted protein</fullName>
    </submittedName>
</protein>
<organism evidence="3">
    <name type="scientific">Laccaria bicolor (strain S238N-H82 / ATCC MYA-4686)</name>
    <name type="common">Bicoloured deceiver</name>
    <name type="synonym">Laccaria laccata var. bicolor</name>
    <dbReference type="NCBI Taxonomy" id="486041"/>
    <lineage>
        <taxon>Eukaryota</taxon>
        <taxon>Fungi</taxon>
        <taxon>Dikarya</taxon>
        <taxon>Basidiomycota</taxon>
        <taxon>Agaricomycotina</taxon>
        <taxon>Agaricomycetes</taxon>
        <taxon>Agaricomycetidae</taxon>
        <taxon>Agaricales</taxon>
        <taxon>Agaricineae</taxon>
        <taxon>Hydnangiaceae</taxon>
        <taxon>Laccaria</taxon>
    </lineage>
</organism>
<feature type="region of interest" description="Disordered" evidence="1">
    <location>
        <begin position="165"/>
        <end position="329"/>
    </location>
</feature>
<evidence type="ECO:0000313" key="3">
    <source>
        <dbReference type="Proteomes" id="UP000001194"/>
    </source>
</evidence>
<feature type="compositionally biased region" description="Low complexity" evidence="1">
    <location>
        <begin position="230"/>
        <end position="289"/>
    </location>
</feature>
<reference evidence="2 3" key="1">
    <citation type="journal article" date="2008" name="Nature">
        <title>The genome of Laccaria bicolor provides insights into mycorrhizal symbiosis.</title>
        <authorList>
            <person name="Martin F."/>
            <person name="Aerts A."/>
            <person name="Ahren D."/>
            <person name="Brun A."/>
            <person name="Danchin E.G.J."/>
            <person name="Duchaussoy F."/>
            <person name="Gibon J."/>
            <person name="Kohler A."/>
            <person name="Lindquist E."/>
            <person name="Pereda V."/>
            <person name="Salamov A."/>
            <person name="Shapiro H.J."/>
            <person name="Wuyts J."/>
            <person name="Blaudez D."/>
            <person name="Buee M."/>
            <person name="Brokstein P."/>
            <person name="Canbaeck B."/>
            <person name="Cohen D."/>
            <person name="Courty P.E."/>
            <person name="Coutinho P.M."/>
            <person name="Delaruelle C."/>
            <person name="Detter J.C."/>
            <person name="Deveau A."/>
            <person name="DiFazio S."/>
            <person name="Duplessis S."/>
            <person name="Fraissinet-Tachet L."/>
            <person name="Lucic E."/>
            <person name="Frey-Klett P."/>
            <person name="Fourrey C."/>
            <person name="Feussner I."/>
            <person name="Gay G."/>
            <person name="Grimwood J."/>
            <person name="Hoegger P.J."/>
            <person name="Jain P."/>
            <person name="Kilaru S."/>
            <person name="Labbe J."/>
            <person name="Lin Y.C."/>
            <person name="Legue V."/>
            <person name="Le Tacon F."/>
            <person name="Marmeisse R."/>
            <person name="Melayah D."/>
            <person name="Montanini B."/>
            <person name="Muratet M."/>
            <person name="Nehls U."/>
            <person name="Niculita-Hirzel H."/>
            <person name="Oudot-Le Secq M.P."/>
            <person name="Peter M."/>
            <person name="Quesneville H."/>
            <person name="Rajashekar B."/>
            <person name="Reich M."/>
            <person name="Rouhier N."/>
            <person name="Schmutz J."/>
            <person name="Yin T."/>
            <person name="Chalot M."/>
            <person name="Henrissat B."/>
            <person name="Kuees U."/>
            <person name="Lucas S."/>
            <person name="Van de Peer Y."/>
            <person name="Podila G.K."/>
            <person name="Polle A."/>
            <person name="Pukkila P.J."/>
            <person name="Richardson P.M."/>
            <person name="Rouze P."/>
            <person name="Sanders I.R."/>
            <person name="Stajich J.E."/>
            <person name="Tunlid A."/>
            <person name="Tuskan G."/>
            <person name="Grigoriev I.V."/>
        </authorList>
    </citation>
    <scope>NUCLEOTIDE SEQUENCE [LARGE SCALE GENOMIC DNA]</scope>
    <source>
        <strain evidence="3">S238N-H82 / ATCC MYA-4686</strain>
    </source>
</reference>
<feature type="compositionally biased region" description="Polar residues" evidence="1">
    <location>
        <begin position="215"/>
        <end position="229"/>
    </location>
</feature>
<dbReference type="GeneID" id="6071244"/>
<dbReference type="EMBL" id="DS547093">
    <property type="protein sequence ID" value="EDR13841.1"/>
    <property type="molecule type" value="Genomic_DNA"/>
</dbReference>
<feature type="compositionally biased region" description="Basic and acidic residues" evidence="1">
    <location>
        <begin position="189"/>
        <end position="204"/>
    </location>
</feature>
<sequence>MFIDAQQLLNYDFGGWPLSDSADISSIVQTKFSRRALSSSQRHLAPHPKTSARRHKDSQVRVSAQPTILPVPGVDADTPDSKGIKKLAELLRDLCATKSTTAIHACSMKLYSLPSSADAREVENIIKQLQPKYDLNTTTAAVCAMLRKGFTDVLNTASVSFEQRAATDSINSERRNSFERGRPQNPKQTDVRSAEPKVRPKSRESQPQLPRHQESPPQASHPQEAPSQVSPQASHPQESPSQESPPQATHPQDSSSQESPPQATHSQESSSQESPPQASRSQQSAPQESLLRESHHFRPAVSKLQSESNSSQASESQPIDQPSSPPVAPAAEKLNIHKVSIRNHGHFYWAFSSSTKSVSSPPIDPWQLSGEQIPMEDGYVFMHKDNRNNELSIWLWKEGMWTDITEAYSSDTGNVNHPQLSSHVLTFNAKTEDILDPSYIKYETWKARQGG</sequence>
<dbReference type="KEGG" id="lbc:LACBIDRAFT_323080"/>
<accession>B0CW20</accession>
<name>B0CW20_LACBS</name>